<evidence type="ECO:0000313" key="1">
    <source>
        <dbReference type="EMBL" id="KAI3719377.1"/>
    </source>
</evidence>
<dbReference type="EMBL" id="CM042052">
    <property type="protein sequence ID" value="KAI3719377.1"/>
    <property type="molecule type" value="Genomic_DNA"/>
</dbReference>
<proteinExistence type="predicted"/>
<sequence length="116" mass="13096">MRGVQATEHVDLNETGSVQAAEQGDIPKAVDEIGVGYIPKEVDETLSGEHTSQVDVEPRQDFDPFDDFDPFCGEPTRGNETLLEDEMDAYMTNFNSVVDWNVEWLRQTEDIVDEDN</sequence>
<dbReference type="Proteomes" id="UP001055879">
    <property type="component" value="Linkage Group LG06"/>
</dbReference>
<reference evidence="1 2" key="2">
    <citation type="journal article" date="2022" name="Mol. Ecol. Resour.">
        <title>The genomes of chicory, endive, great burdock and yacon provide insights into Asteraceae paleo-polyploidization history and plant inulin production.</title>
        <authorList>
            <person name="Fan W."/>
            <person name="Wang S."/>
            <person name="Wang H."/>
            <person name="Wang A."/>
            <person name="Jiang F."/>
            <person name="Liu H."/>
            <person name="Zhao H."/>
            <person name="Xu D."/>
            <person name="Zhang Y."/>
        </authorList>
    </citation>
    <scope>NUCLEOTIDE SEQUENCE [LARGE SCALE GENOMIC DNA]</scope>
    <source>
        <strain evidence="2">cv. Niubang</strain>
    </source>
</reference>
<evidence type="ECO:0000313" key="2">
    <source>
        <dbReference type="Proteomes" id="UP001055879"/>
    </source>
</evidence>
<organism evidence="1 2">
    <name type="scientific">Arctium lappa</name>
    <name type="common">Greater burdock</name>
    <name type="synonym">Lappa major</name>
    <dbReference type="NCBI Taxonomy" id="4217"/>
    <lineage>
        <taxon>Eukaryota</taxon>
        <taxon>Viridiplantae</taxon>
        <taxon>Streptophyta</taxon>
        <taxon>Embryophyta</taxon>
        <taxon>Tracheophyta</taxon>
        <taxon>Spermatophyta</taxon>
        <taxon>Magnoliopsida</taxon>
        <taxon>eudicotyledons</taxon>
        <taxon>Gunneridae</taxon>
        <taxon>Pentapetalae</taxon>
        <taxon>asterids</taxon>
        <taxon>campanulids</taxon>
        <taxon>Asterales</taxon>
        <taxon>Asteraceae</taxon>
        <taxon>Carduoideae</taxon>
        <taxon>Cardueae</taxon>
        <taxon>Arctiinae</taxon>
        <taxon>Arctium</taxon>
    </lineage>
</organism>
<gene>
    <name evidence="1" type="ORF">L6452_20274</name>
</gene>
<protein>
    <submittedName>
        <fullName evidence="1">Uncharacterized protein</fullName>
    </submittedName>
</protein>
<keyword evidence="2" id="KW-1185">Reference proteome</keyword>
<comment type="caution">
    <text evidence="1">The sequence shown here is derived from an EMBL/GenBank/DDBJ whole genome shotgun (WGS) entry which is preliminary data.</text>
</comment>
<name>A0ACB9BA62_ARCLA</name>
<reference evidence="2" key="1">
    <citation type="journal article" date="2022" name="Mol. Ecol. Resour.">
        <title>The genomes of chicory, endive, great burdock and yacon provide insights into Asteraceae palaeo-polyploidization history and plant inulin production.</title>
        <authorList>
            <person name="Fan W."/>
            <person name="Wang S."/>
            <person name="Wang H."/>
            <person name="Wang A."/>
            <person name="Jiang F."/>
            <person name="Liu H."/>
            <person name="Zhao H."/>
            <person name="Xu D."/>
            <person name="Zhang Y."/>
        </authorList>
    </citation>
    <scope>NUCLEOTIDE SEQUENCE [LARGE SCALE GENOMIC DNA]</scope>
    <source>
        <strain evidence="2">cv. Niubang</strain>
    </source>
</reference>
<accession>A0ACB9BA62</accession>